<accession>A0A914E7Z1</accession>
<organism evidence="2 3">
    <name type="scientific">Acrobeloides nanus</name>
    <dbReference type="NCBI Taxonomy" id="290746"/>
    <lineage>
        <taxon>Eukaryota</taxon>
        <taxon>Metazoa</taxon>
        <taxon>Ecdysozoa</taxon>
        <taxon>Nematoda</taxon>
        <taxon>Chromadorea</taxon>
        <taxon>Rhabditida</taxon>
        <taxon>Tylenchina</taxon>
        <taxon>Cephalobomorpha</taxon>
        <taxon>Cephaloboidea</taxon>
        <taxon>Cephalobidae</taxon>
        <taxon>Acrobeloides</taxon>
    </lineage>
</organism>
<evidence type="ECO:0000313" key="2">
    <source>
        <dbReference type="Proteomes" id="UP000887540"/>
    </source>
</evidence>
<dbReference type="AlphaFoldDB" id="A0A914E7Z1"/>
<sequence length="88" mass="9968">MNHILNDVDGYNSYQNNPSNSAGNMNEANDVLIYESAFETADQYGFGGYTQQTRDFDEEFGLQENFTTMNIVLRGDQTCLNPNSSMDY</sequence>
<protein>
    <submittedName>
        <fullName evidence="3">Uncharacterized protein</fullName>
    </submittedName>
</protein>
<feature type="compositionally biased region" description="Polar residues" evidence="1">
    <location>
        <begin position="12"/>
        <end position="25"/>
    </location>
</feature>
<dbReference type="Proteomes" id="UP000887540">
    <property type="component" value="Unplaced"/>
</dbReference>
<evidence type="ECO:0000256" key="1">
    <source>
        <dbReference type="SAM" id="MobiDB-lite"/>
    </source>
</evidence>
<feature type="region of interest" description="Disordered" evidence="1">
    <location>
        <begin position="1"/>
        <end position="25"/>
    </location>
</feature>
<keyword evidence="2" id="KW-1185">Reference proteome</keyword>
<evidence type="ECO:0000313" key="3">
    <source>
        <dbReference type="WBParaSite" id="ACRNAN_scaffold6366.g21353.t1"/>
    </source>
</evidence>
<reference evidence="3" key="1">
    <citation type="submission" date="2022-11" db="UniProtKB">
        <authorList>
            <consortium name="WormBaseParasite"/>
        </authorList>
    </citation>
    <scope>IDENTIFICATION</scope>
</reference>
<dbReference type="WBParaSite" id="ACRNAN_scaffold6366.g21353.t1">
    <property type="protein sequence ID" value="ACRNAN_scaffold6366.g21353.t1"/>
    <property type="gene ID" value="ACRNAN_scaffold6366.g21353"/>
</dbReference>
<proteinExistence type="predicted"/>
<name>A0A914E7Z1_9BILA</name>